<proteinExistence type="predicted"/>
<evidence type="ECO:0000313" key="1">
    <source>
        <dbReference type="EMBL" id="KAJ8116281.1"/>
    </source>
</evidence>
<gene>
    <name evidence="1" type="ORF">OPT61_g2270</name>
</gene>
<protein>
    <submittedName>
        <fullName evidence="1">Uncharacterized protein</fullName>
    </submittedName>
</protein>
<dbReference type="Proteomes" id="UP001153331">
    <property type="component" value="Unassembled WGS sequence"/>
</dbReference>
<comment type="caution">
    <text evidence="1">The sequence shown here is derived from an EMBL/GenBank/DDBJ whole genome shotgun (WGS) entry which is preliminary data.</text>
</comment>
<dbReference type="EMBL" id="JAPHNI010000101">
    <property type="protein sequence ID" value="KAJ8116281.1"/>
    <property type="molecule type" value="Genomic_DNA"/>
</dbReference>
<organism evidence="1 2">
    <name type="scientific">Boeremia exigua</name>
    <dbReference type="NCBI Taxonomy" id="749465"/>
    <lineage>
        <taxon>Eukaryota</taxon>
        <taxon>Fungi</taxon>
        <taxon>Dikarya</taxon>
        <taxon>Ascomycota</taxon>
        <taxon>Pezizomycotina</taxon>
        <taxon>Dothideomycetes</taxon>
        <taxon>Pleosporomycetidae</taxon>
        <taxon>Pleosporales</taxon>
        <taxon>Pleosporineae</taxon>
        <taxon>Didymellaceae</taxon>
        <taxon>Boeremia</taxon>
    </lineage>
</organism>
<name>A0ACC2IM61_9PLEO</name>
<accession>A0ACC2IM61</accession>
<evidence type="ECO:0000313" key="2">
    <source>
        <dbReference type="Proteomes" id="UP001153331"/>
    </source>
</evidence>
<reference evidence="1" key="1">
    <citation type="submission" date="2022-11" db="EMBL/GenBank/DDBJ databases">
        <title>Genome Sequence of Boeremia exigua.</title>
        <authorList>
            <person name="Buettner E."/>
        </authorList>
    </citation>
    <scope>NUCLEOTIDE SEQUENCE</scope>
    <source>
        <strain evidence="1">CU02</strain>
    </source>
</reference>
<keyword evidence="2" id="KW-1185">Reference proteome</keyword>
<sequence length="467" mass="49921">MAKGQVLSLLLAQCALLASAAPHSCPRRSAVPSLSPSATATTPVVTPSTSATPTIRANAAGPAEYTANPSIGGGGSDYVESAHFRVHGASTSTKANLTLQHLEAAHSCFVETLGWRTPGLSFNTGGVGNEVGPWYKLNVYSKQQADMPGAAGWQATDMQAGLAYLEVVDQYLDVPDVMVHEYGHAMHLSEKNWINQGNTGAWWEPIANFIADTYLSTPTCNAARAAHGLSGEAADSVIALQKNIGDSYQVLVDGTPDSANYYESWPFLAYITNNPDNYPNMGNDTLLRMIREYKIDSNETPLHTLERLIGEGSSNVTIQRVVGRYWAHMAYVDIGHEKAHEAFIAQRRSLSYDNLDGANGEYTVKSARAPRYMGANIIPLTATGSAIDVTITSEDTAYTATLVVSNASGVTYTDVVSGQGSVQVADGDEVSLVIAKTPELVMYDPFKISDELNQGLQYSVKINGATA</sequence>